<dbReference type="AlphaFoldDB" id="A0A1H4DYD5"/>
<evidence type="ECO:0000256" key="1">
    <source>
        <dbReference type="SAM" id="Phobius"/>
    </source>
</evidence>
<reference evidence="2 3" key="1">
    <citation type="submission" date="2016-10" db="EMBL/GenBank/DDBJ databases">
        <authorList>
            <person name="de Groot N.N."/>
        </authorList>
    </citation>
    <scope>NUCLEOTIDE SEQUENCE [LARGE SCALE GENOMIC DNA]</scope>
    <source>
        <strain evidence="2 3">CCM7597</strain>
    </source>
</reference>
<dbReference type="EMBL" id="FNQR01000008">
    <property type="protein sequence ID" value="SEA77804.1"/>
    <property type="molecule type" value="Genomic_DNA"/>
</dbReference>
<dbReference type="Proteomes" id="UP000198584">
    <property type="component" value="Unassembled WGS sequence"/>
</dbReference>
<protein>
    <submittedName>
        <fullName evidence="2">Uncharacterized protein</fullName>
    </submittedName>
</protein>
<keyword evidence="3" id="KW-1185">Reference proteome</keyword>
<evidence type="ECO:0000313" key="2">
    <source>
        <dbReference type="EMBL" id="SEA77804.1"/>
    </source>
</evidence>
<keyword evidence="1" id="KW-1133">Transmembrane helix</keyword>
<name>A0A1H4DYD5_9BACI</name>
<proteinExistence type="predicted"/>
<dbReference type="STRING" id="571932.SAMN05421743_10858"/>
<feature type="transmembrane region" description="Helical" evidence="1">
    <location>
        <begin position="36"/>
        <end position="60"/>
    </location>
</feature>
<evidence type="ECO:0000313" key="3">
    <source>
        <dbReference type="Proteomes" id="UP000198584"/>
    </source>
</evidence>
<dbReference type="RefSeq" id="WP_093045039.1">
    <property type="nucleotide sequence ID" value="NZ_FNQR01000008.1"/>
</dbReference>
<feature type="transmembrane region" description="Helical" evidence="1">
    <location>
        <begin position="12"/>
        <end position="30"/>
    </location>
</feature>
<keyword evidence="1" id="KW-0812">Transmembrane</keyword>
<sequence length="92" mass="10801">MGNFVSNRKLVKFLALLPIIIILYVNWQILSVWETTMSYLVCLFLDVLTVTFSVFMVHLADVRGCKKEQSKRGSTIWEDLKLKKLLEYRKCN</sequence>
<keyword evidence="1" id="KW-0472">Membrane</keyword>
<gene>
    <name evidence="2" type="ORF">SAMN05421743_10858</name>
</gene>
<organism evidence="2 3">
    <name type="scientific">Thalassobacillus cyri</name>
    <dbReference type="NCBI Taxonomy" id="571932"/>
    <lineage>
        <taxon>Bacteria</taxon>
        <taxon>Bacillati</taxon>
        <taxon>Bacillota</taxon>
        <taxon>Bacilli</taxon>
        <taxon>Bacillales</taxon>
        <taxon>Bacillaceae</taxon>
        <taxon>Thalassobacillus</taxon>
    </lineage>
</organism>
<accession>A0A1H4DYD5</accession>